<protein>
    <submittedName>
        <fullName evidence="2">Sugar phosphate isomerase/epimerase</fullName>
    </submittedName>
</protein>
<evidence type="ECO:0000313" key="3">
    <source>
        <dbReference type="Proteomes" id="UP000557717"/>
    </source>
</evidence>
<keyword evidence="3" id="KW-1185">Reference proteome</keyword>
<comment type="caution">
    <text evidence="2">The sequence shown here is derived from an EMBL/GenBank/DDBJ whole genome shotgun (WGS) entry which is preliminary data.</text>
</comment>
<reference evidence="2 3" key="1">
    <citation type="submission" date="2020-08" db="EMBL/GenBank/DDBJ databases">
        <title>Genomic Encyclopedia of Type Strains, Phase IV (KMG-IV): sequencing the most valuable type-strain genomes for metagenomic binning, comparative biology and taxonomic classification.</title>
        <authorList>
            <person name="Goeker M."/>
        </authorList>
    </citation>
    <scope>NUCLEOTIDE SEQUENCE [LARGE SCALE GENOMIC DNA]</scope>
    <source>
        <strain evidence="2 3">YC6886</strain>
    </source>
</reference>
<feature type="domain" description="Xylose isomerase-like TIM barrel" evidence="1">
    <location>
        <begin position="22"/>
        <end position="270"/>
    </location>
</feature>
<dbReference type="AlphaFoldDB" id="A0A840VHH1"/>
<accession>A0A840VHH1</accession>
<dbReference type="SUPFAM" id="SSF51658">
    <property type="entry name" value="Xylose isomerase-like"/>
    <property type="match status" value="1"/>
</dbReference>
<sequence>MSDGKFAICNETYGTVPWLESIRLAAKHGYSGLEVAPYTLSDEVRKFTLSEAAERGRQARDLGIEVIGLHWLLAHTSGLHLTTPDTAVRQATLDYARHLADLCHALGGTVMVWGSPQQRSLESDWDPTSAFHRAADLLREVAHHAGPLGVTLAIEPLGPNETNFLNTAEQGIQLCQLVDHPSCRLHLDVKAMSSEPTPIPEIIRQSRDWTAHFHANDPNLYGPGMGEVDYPPIVDALRETHYDGWISVEVFRYDPSPEQVAIASRDHLRRFFGS</sequence>
<dbReference type="RefSeq" id="WP_184019036.1">
    <property type="nucleotide sequence ID" value="NZ_JACHFD010000011.1"/>
</dbReference>
<dbReference type="EMBL" id="JACHFD010000011">
    <property type="protein sequence ID" value="MBB5352201.1"/>
    <property type="molecule type" value="Genomic_DNA"/>
</dbReference>
<proteinExistence type="predicted"/>
<dbReference type="InterPro" id="IPR013022">
    <property type="entry name" value="Xyl_isomerase-like_TIM-brl"/>
</dbReference>
<dbReference type="InterPro" id="IPR050312">
    <property type="entry name" value="IolE/XylAMocC-like"/>
</dbReference>
<evidence type="ECO:0000259" key="1">
    <source>
        <dbReference type="Pfam" id="PF01261"/>
    </source>
</evidence>
<dbReference type="PANTHER" id="PTHR12110">
    <property type="entry name" value="HYDROXYPYRUVATE ISOMERASE"/>
    <property type="match status" value="1"/>
</dbReference>
<name>A0A840VHH1_9BACT</name>
<evidence type="ECO:0000313" key="2">
    <source>
        <dbReference type="EMBL" id="MBB5352201.1"/>
    </source>
</evidence>
<dbReference type="Gene3D" id="3.20.20.150">
    <property type="entry name" value="Divalent-metal-dependent TIM barrel enzymes"/>
    <property type="match status" value="1"/>
</dbReference>
<organism evidence="2 3">
    <name type="scientific">Haloferula luteola</name>
    <dbReference type="NCBI Taxonomy" id="595692"/>
    <lineage>
        <taxon>Bacteria</taxon>
        <taxon>Pseudomonadati</taxon>
        <taxon>Verrucomicrobiota</taxon>
        <taxon>Verrucomicrobiia</taxon>
        <taxon>Verrucomicrobiales</taxon>
        <taxon>Verrucomicrobiaceae</taxon>
        <taxon>Haloferula</taxon>
    </lineage>
</organism>
<keyword evidence="2" id="KW-0413">Isomerase</keyword>
<gene>
    <name evidence="2" type="ORF">HNR46_002444</name>
</gene>
<dbReference type="Pfam" id="PF01261">
    <property type="entry name" value="AP_endonuc_2"/>
    <property type="match status" value="1"/>
</dbReference>
<dbReference type="PANTHER" id="PTHR12110:SF21">
    <property type="entry name" value="XYLOSE ISOMERASE-LIKE TIM BARREL DOMAIN-CONTAINING PROTEIN"/>
    <property type="match status" value="1"/>
</dbReference>
<dbReference type="GO" id="GO:0016853">
    <property type="term" value="F:isomerase activity"/>
    <property type="evidence" value="ECO:0007669"/>
    <property type="project" value="UniProtKB-KW"/>
</dbReference>
<dbReference type="Proteomes" id="UP000557717">
    <property type="component" value="Unassembled WGS sequence"/>
</dbReference>
<dbReference type="InterPro" id="IPR036237">
    <property type="entry name" value="Xyl_isomerase-like_sf"/>
</dbReference>